<proteinExistence type="predicted"/>
<gene>
    <name evidence="6" type="ORF">CNEO2_1460003</name>
</gene>
<keyword evidence="1" id="KW-1188">Viral release from host cell</keyword>
<feature type="coiled-coil region" evidence="3">
    <location>
        <begin position="242"/>
        <end position="274"/>
    </location>
</feature>
<dbReference type="InterPro" id="IPR009057">
    <property type="entry name" value="Homeodomain-like_sf"/>
</dbReference>
<feature type="region of interest" description="Disordered" evidence="4">
    <location>
        <begin position="45"/>
        <end position="70"/>
    </location>
</feature>
<dbReference type="GO" id="GO:0051276">
    <property type="term" value="P:chromosome organization"/>
    <property type="evidence" value="ECO:0007669"/>
    <property type="project" value="InterPro"/>
</dbReference>
<keyword evidence="2" id="KW-0231">Viral genome packaging</keyword>
<dbReference type="InterPro" id="IPR038713">
    <property type="entry name" value="Terminase_Gp1_N_sf"/>
</dbReference>
<dbReference type="InterPro" id="IPR018925">
    <property type="entry name" value="XtmA-like_N"/>
</dbReference>
<dbReference type="Pfam" id="PF10668">
    <property type="entry name" value="Phage_terminase"/>
    <property type="match status" value="1"/>
</dbReference>
<evidence type="ECO:0000256" key="1">
    <source>
        <dbReference type="ARBA" id="ARBA00022612"/>
    </source>
</evidence>
<name>A0AAD1YFB3_9CLOT</name>
<dbReference type="InterPro" id="IPR005335">
    <property type="entry name" value="Terminase_ssu"/>
</dbReference>
<reference evidence="6" key="1">
    <citation type="submission" date="2022-10" db="EMBL/GenBank/DDBJ databases">
        <authorList>
            <person name="Aires J."/>
            <person name="Mesa V."/>
        </authorList>
    </citation>
    <scope>NUCLEOTIDE SEQUENCE</scope>
    <source>
        <strain evidence="6">Clostridium neonatale JD116</strain>
    </source>
</reference>
<feature type="compositionally biased region" description="Basic and acidic residues" evidence="4">
    <location>
        <begin position="45"/>
        <end position="64"/>
    </location>
</feature>
<sequence>MARAPNEKAIKAKELFDKGYKLIDIAKELNIPDGTIRRWKSTYKWDNEQSNNKSERSDKKASVRKEKKHNKVDNEKVVADEINELIENEELTDKQRLFCVIYSRCLNATKAYQKVYHCTYETAMVNGCNLLRNTKIKEQINKLNAIEFNKEFIRKSVLQKYIDIAFADITEYIKFGQRDEPIIDKDGNLVLDENGFIKTESYSYVELGESSQVDGTLINEIAQGKGGIKIKLADKMKALDVLNRYSNLLSDEEKVKLELENKKLANRKLSAELNKINGTDDTNVEDDGFIEALSGRAAEVWNNE</sequence>
<dbReference type="Pfam" id="PF03592">
    <property type="entry name" value="Terminase_2"/>
    <property type="match status" value="1"/>
</dbReference>
<keyword evidence="3" id="KW-0175">Coiled coil</keyword>
<dbReference type="Gene3D" id="1.10.10.1400">
    <property type="entry name" value="Terminase, small subunit, N-terminal DNA-binding domain, HTH motif"/>
    <property type="match status" value="1"/>
</dbReference>
<evidence type="ECO:0000256" key="2">
    <source>
        <dbReference type="ARBA" id="ARBA00023219"/>
    </source>
</evidence>
<comment type="caution">
    <text evidence="6">The sequence shown here is derived from an EMBL/GenBank/DDBJ whole genome shotgun (WGS) entry which is preliminary data.</text>
</comment>
<dbReference type="InterPro" id="IPR052404">
    <property type="entry name" value="SPP1-like_terminase"/>
</dbReference>
<organism evidence="6 7">
    <name type="scientific">Clostridium neonatale</name>
    <dbReference type="NCBI Taxonomy" id="137838"/>
    <lineage>
        <taxon>Bacteria</taxon>
        <taxon>Bacillati</taxon>
        <taxon>Bacillota</taxon>
        <taxon>Clostridia</taxon>
        <taxon>Eubacteriales</taxon>
        <taxon>Clostridiaceae</taxon>
        <taxon>Clostridium</taxon>
    </lineage>
</organism>
<dbReference type="EMBL" id="CAMTCP010000051">
    <property type="protein sequence ID" value="CAI3543953.1"/>
    <property type="molecule type" value="Genomic_DNA"/>
</dbReference>
<dbReference type="SUPFAM" id="SSF46689">
    <property type="entry name" value="Homeodomain-like"/>
    <property type="match status" value="1"/>
</dbReference>
<dbReference type="PANTHER" id="PTHR41328:SF3">
    <property type="entry name" value="PBSX PHAGE TERMINASE SMALL SUBUNIT"/>
    <property type="match status" value="1"/>
</dbReference>
<dbReference type="PANTHER" id="PTHR41328">
    <property type="entry name" value="TERMINASE SMALL SUBUNIT-RELATED"/>
    <property type="match status" value="1"/>
</dbReference>
<dbReference type="Proteomes" id="UP001189143">
    <property type="component" value="Unassembled WGS sequence"/>
</dbReference>
<evidence type="ECO:0000256" key="4">
    <source>
        <dbReference type="SAM" id="MobiDB-lite"/>
    </source>
</evidence>
<accession>A0AAD1YFB3</accession>
<protein>
    <submittedName>
        <fullName evidence="6">Phage terminase small subunit</fullName>
    </submittedName>
</protein>
<evidence type="ECO:0000313" key="7">
    <source>
        <dbReference type="Proteomes" id="UP001189143"/>
    </source>
</evidence>
<evidence type="ECO:0000313" key="6">
    <source>
        <dbReference type="EMBL" id="CAI3543953.1"/>
    </source>
</evidence>
<evidence type="ECO:0000259" key="5">
    <source>
        <dbReference type="Pfam" id="PF10668"/>
    </source>
</evidence>
<dbReference type="RefSeq" id="WP_317049028.1">
    <property type="nucleotide sequence ID" value="NZ_CAMRXC010000050.1"/>
</dbReference>
<feature type="domain" description="PBSX phage terminase small subunit-like N-terminal" evidence="5">
    <location>
        <begin position="2"/>
        <end position="63"/>
    </location>
</feature>
<evidence type="ECO:0000256" key="3">
    <source>
        <dbReference type="SAM" id="Coils"/>
    </source>
</evidence>
<dbReference type="AlphaFoldDB" id="A0AAD1YFB3"/>